<dbReference type="EMBL" id="JAAMFK010000004">
    <property type="protein sequence ID" value="MBS9338826.1"/>
    <property type="molecule type" value="Genomic_DNA"/>
</dbReference>
<reference evidence="6 7" key="1">
    <citation type="submission" date="2020-02" db="EMBL/GenBank/DDBJ databases">
        <title>Fructobacillus sp. isolated from paper mulberry of Taiwan.</title>
        <authorList>
            <person name="Lin S.-T."/>
        </authorList>
    </citation>
    <scope>NUCLEOTIDE SEQUENCE [LARGE SCALE GENOMIC DNA]</scope>
    <source>
        <strain evidence="6 7">M2-14</strain>
    </source>
</reference>
<gene>
    <name evidence="5" type="primary">rpoY</name>
    <name evidence="6" type="ORF">G6R29_04205</name>
</gene>
<evidence type="ECO:0000256" key="5">
    <source>
        <dbReference type="HAMAP-Rule" id="MF_01553"/>
    </source>
</evidence>
<evidence type="ECO:0000313" key="7">
    <source>
        <dbReference type="Proteomes" id="UP001519504"/>
    </source>
</evidence>
<protein>
    <recommendedName>
        <fullName evidence="5">DNA-directed RNA polymerase subunit epsilon</fullName>
        <shortName evidence="5">RNAP epsilon subunit</shortName>
        <ecNumber evidence="5">2.7.7.6</ecNumber>
    </recommendedName>
    <alternativeName>
        <fullName evidence="5">RNA polymerase epsilon subunit</fullName>
    </alternativeName>
    <alternativeName>
        <fullName evidence="5">Transcriptase subunit epsilon</fullName>
    </alternativeName>
</protein>
<sequence>MVFKVYYQDSMDKNPKREFTQSFYVEADNHADAYAMVQKNNKNYNIETVEELSDAALVYEQADPEFSITTF</sequence>
<comment type="function">
    <text evidence="5">A non-essential component of RNA polymerase (RNAP).</text>
</comment>
<keyword evidence="3 5" id="KW-0548">Nucleotidyltransferase</keyword>
<keyword evidence="1 5" id="KW-0240">DNA-directed RNA polymerase</keyword>
<comment type="subunit">
    <text evidence="5">RNAP is composed of a core of 2 alpha, a beta and a beta' subunit. The core is associated with a delta subunit, and at least one of epsilon or omega. When a sigma factor is associated with the core the holoenzyme is formed, which can initiate transcription.</text>
</comment>
<dbReference type="InterPro" id="IPR009907">
    <property type="entry name" value="RpoY"/>
</dbReference>
<evidence type="ECO:0000313" key="6">
    <source>
        <dbReference type="EMBL" id="MBS9338826.1"/>
    </source>
</evidence>
<keyword evidence="2 5" id="KW-0808">Transferase</keyword>
<evidence type="ECO:0000256" key="3">
    <source>
        <dbReference type="ARBA" id="ARBA00022695"/>
    </source>
</evidence>
<accession>A0ABS5R068</accession>
<dbReference type="Gene3D" id="3.10.20.730">
    <property type="entry name" value="RNAP, epsilon subunit-like"/>
    <property type="match status" value="1"/>
</dbReference>
<evidence type="ECO:0000256" key="2">
    <source>
        <dbReference type="ARBA" id="ARBA00022679"/>
    </source>
</evidence>
<dbReference type="RefSeq" id="WP_213809107.1">
    <property type="nucleotide sequence ID" value="NZ_JAAMFK010000004.1"/>
</dbReference>
<keyword evidence="4 5" id="KW-0804">Transcription</keyword>
<evidence type="ECO:0000256" key="1">
    <source>
        <dbReference type="ARBA" id="ARBA00022478"/>
    </source>
</evidence>
<dbReference type="Pfam" id="PF07288">
    <property type="entry name" value="RpoY"/>
    <property type="match status" value="1"/>
</dbReference>
<dbReference type="HAMAP" id="MF_01553">
    <property type="entry name" value="RNApol_bact_RpoY"/>
    <property type="match status" value="1"/>
</dbReference>
<comment type="similarity">
    <text evidence="5">Belongs to the RNA polymerase subunit epsilon family.</text>
</comment>
<name>A0ABS5R068_9LACO</name>
<comment type="caution">
    <text evidence="6">The sequence shown here is derived from an EMBL/GenBank/DDBJ whole genome shotgun (WGS) entry which is preliminary data.</text>
</comment>
<keyword evidence="7" id="KW-1185">Reference proteome</keyword>
<dbReference type="EC" id="2.7.7.6" evidence="5"/>
<comment type="catalytic activity">
    <reaction evidence="5">
        <text>RNA(n) + a ribonucleoside 5'-triphosphate = RNA(n+1) + diphosphate</text>
        <dbReference type="Rhea" id="RHEA:21248"/>
        <dbReference type="Rhea" id="RHEA-COMP:14527"/>
        <dbReference type="Rhea" id="RHEA-COMP:17342"/>
        <dbReference type="ChEBI" id="CHEBI:33019"/>
        <dbReference type="ChEBI" id="CHEBI:61557"/>
        <dbReference type="ChEBI" id="CHEBI:140395"/>
        <dbReference type="EC" id="2.7.7.6"/>
    </reaction>
</comment>
<organism evidence="6 7">
    <name type="scientific">Fructobacillus broussonetiae</name>
    <dbReference type="NCBI Taxonomy" id="2713173"/>
    <lineage>
        <taxon>Bacteria</taxon>
        <taxon>Bacillati</taxon>
        <taxon>Bacillota</taxon>
        <taxon>Bacilli</taxon>
        <taxon>Lactobacillales</taxon>
        <taxon>Lactobacillaceae</taxon>
        <taxon>Fructobacillus</taxon>
    </lineage>
</organism>
<proteinExistence type="inferred from homology"/>
<evidence type="ECO:0000256" key="4">
    <source>
        <dbReference type="ARBA" id="ARBA00023163"/>
    </source>
</evidence>
<dbReference type="Proteomes" id="UP001519504">
    <property type="component" value="Unassembled WGS sequence"/>
</dbReference>